<protein>
    <submittedName>
        <fullName evidence="1">Uncharacterized protein</fullName>
    </submittedName>
</protein>
<organism evidence="1 2">
    <name type="scientific">Vespula squamosa</name>
    <name type="common">Southern yellow jacket</name>
    <name type="synonym">Wasp</name>
    <dbReference type="NCBI Taxonomy" id="30214"/>
    <lineage>
        <taxon>Eukaryota</taxon>
        <taxon>Metazoa</taxon>
        <taxon>Ecdysozoa</taxon>
        <taxon>Arthropoda</taxon>
        <taxon>Hexapoda</taxon>
        <taxon>Insecta</taxon>
        <taxon>Pterygota</taxon>
        <taxon>Neoptera</taxon>
        <taxon>Endopterygota</taxon>
        <taxon>Hymenoptera</taxon>
        <taxon>Apocrita</taxon>
        <taxon>Aculeata</taxon>
        <taxon>Vespoidea</taxon>
        <taxon>Vespidae</taxon>
        <taxon>Vespinae</taxon>
        <taxon>Vespula</taxon>
    </lineage>
</organism>
<accession>A0ABD2B9V5</accession>
<dbReference type="Proteomes" id="UP001607302">
    <property type="component" value="Unassembled WGS sequence"/>
</dbReference>
<dbReference type="EMBL" id="JAUDFV010000130">
    <property type="protein sequence ID" value="KAL2729521.1"/>
    <property type="molecule type" value="Genomic_DNA"/>
</dbReference>
<sequence>MILFSQFTLKKSYSLPRGKAERTIDKETLALYLHYRRKLYFNYCILGHYIDIVFESIQLLNKKK</sequence>
<comment type="caution">
    <text evidence="1">The sequence shown here is derived from an EMBL/GenBank/DDBJ whole genome shotgun (WGS) entry which is preliminary data.</text>
</comment>
<keyword evidence="2" id="KW-1185">Reference proteome</keyword>
<reference evidence="1 2" key="1">
    <citation type="journal article" date="2024" name="Ann. Entomol. Soc. Am.">
        <title>Genomic analyses of the southern and eastern yellowjacket wasps (Hymenoptera: Vespidae) reveal evolutionary signatures of social life.</title>
        <authorList>
            <person name="Catto M.A."/>
            <person name="Caine P.B."/>
            <person name="Orr S.E."/>
            <person name="Hunt B.G."/>
            <person name="Goodisman M.A.D."/>
        </authorList>
    </citation>
    <scope>NUCLEOTIDE SEQUENCE [LARGE SCALE GENOMIC DNA]</scope>
    <source>
        <strain evidence="1">233</strain>
        <tissue evidence="1">Head and thorax</tissue>
    </source>
</reference>
<name>A0ABD2B9V5_VESSQ</name>
<dbReference type="AlphaFoldDB" id="A0ABD2B9V5"/>
<proteinExistence type="predicted"/>
<gene>
    <name evidence="1" type="ORF">V1478_005811</name>
</gene>
<evidence type="ECO:0000313" key="1">
    <source>
        <dbReference type="EMBL" id="KAL2729521.1"/>
    </source>
</evidence>
<evidence type="ECO:0000313" key="2">
    <source>
        <dbReference type="Proteomes" id="UP001607302"/>
    </source>
</evidence>